<dbReference type="AlphaFoldDB" id="A0A1H0Q3X6"/>
<dbReference type="Gene3D" id="2.40.240.20">
    <property type="entry name" value="Hypothetical PUA domain-like, domain 1"/>
    <property type="match status" value="1"/>
</dbReference>
<dbReference type="Proteomes" id="UP000199077">
    <property type="component" value="Chromosome I"/>
</dbReference>
<evidence type="ECO:0000256" key="11">
    <source>
        <dbReference type="ARBA" id="ARBA00047944"/>
    </source>
</evidence>
<evidence type="ECO:0000256" key="10">
    <source>
        <dbReference type="ARBA" id="ARBA00025699"/>
    </source>
</evidence>
<dbReference type="Gene3D" id="3.40.1280.10">
    <property type="match status" value="1"/>
</dbReference>
<keyword evidence="6 12" id="KW-0698">rRNA processing</keyword>
<dbReference type="InterPro" id="IPR029028">
    <property type="entry name" value="Alpha/beta_knot_MTases"/>
</dbReference>
<dbReference type="SUPFAM" id="SSF75217">
    <property type="entry name" value="alpha/beta knot"/>
    <property type="match status" value="1"/>
</dbReference>
<evidence type="ECO:0000256" key="7">
    <source>
        <dbReference type="ARBA" id="ARBA00022603"/>
    </source>
</evidence>
<evidence type="ECO:0000313" key="16">
    <source>
        <dbReference type="Proteomes" id="UP000199077"/>
    </source>
</evidence>
<feature type="domain" description="Ribosomal RNA small subunit methyltransferase E methyltransferase" evidence="13">
    <location>
        <begin position="79"/>
        <end position="240"/>
    </location>
</feature>
<gene>
    <name evidence="15" type="ORF">SAMN04489867_1475</name>
</gene>
<feature type="domain" description="Ribosomal RNA small subunit methyltransferase E PUA-like" evidence="14">
    <location>
        <begin position="24"/>
        <end position="70"/>
    </location>
</feature>
<comment type="catalytic activity">
    <reaction evidence="11 12">
        <text>uridine(1498) in 16S rRNA + S-adenosyl-L-methionine = N(3)-methyluridine(1498) in 16S rRNA + S-adenosyl-L-homocysteine + H(+)</text>
        <dbReference type="Rhea" id="RHEA:42920"/>
        <dbReference type="Rhea" id="RHEA-COMP:10283"/>
        <dbReference type="Rhea" id="RHEA-COMP:10284"/>
        <dbReference type="ChEBI" id="CHEBI:15378"/>
        <dbReference type="ChEBI" id="CHEBI:57856"/>
        <dbReference type="ChEBI" id="CHEBI:59789"/>
        <dbReference type="ChEBI" id="CHEBI:65315"/>
        <dbReference type="ChEBI" id="CHEBI:74502"/>
        <dbReference type="EC" id="2.1.1.193"/>
    </reaction>
</comment>
<dbReference type="PANTHER" id="PTHR30027">
    <property type="entry name" value="RIBOSOMAL RNA SMALL SUBUNIT METHYLTRANSFERASE E"/>
    <property type="match status" value="1"/>
</dbReference>
<dbReference type="OrthoDB" id="9808126at2"/>
<dbReference type="Pfam" id="PF20260">
    <property type="entry name" value="PUA_4"/>
    <property type="match status" value="1"/>
</dbReference>
<dbReference type="EC" id="2.1.1.193" evidence="3 12"/>
<dbReference type="InterPro" id="IPR046886">
    <property type="entry name" value="RsmE_MTase_dom"/>
</dbReference>
<dbReference type="EMBL" id="LT629711">
    <property type="protein sequence ID" value="SDP12117.1"/>
    <property type="molecule type" value="Genomic_DNA"/>
</dbReference>
<name>A0A1H0Q3X6_9MICO</name>
<evidence type="ECO:0000256" key="6">
    <source>
        <dbReference type="ARBA" id="ARBA00022552"/>
    </source>
</evidence>
<comment type="subcellular location">
    <subcellularLocation>
        <location evidence="1 12">Cytoplasm</location>
    </subcellularLocation>
</comment>
<dbReference type="NCBIfam" id="NF008693">
    <property type="entry name" value="PRK11713.2-3"/>
    <property type="match status" value="1"/>
</dbReference>
<dbReference type="PANTHER" id="PTHR30027:SF3">
    <property type="entry name" value="16S RRNA (URACIL(1498)-N(3))-METHYLTRANSFERASE"/>
    <property type="match status" value="1"/>
</dbReference>
<sequence>MTLPLFLVEPSLVAGATVGSGVLLDGPEGRHAAAVRRIGVGEHVMLADGVGLRLTCEVTAAGRADLDLRVLSVEQEPEPQPRFVLVQALAKGDRDDQAIEAATELGVDEVVPWQAARSIVQWRGDRGDKARRKWESAVLAAAKQSRRSRVPVVAELATSKTLATRIAGAAAAYVLHEDAEDALAGQGLPASGDVLVVVGPEGGITSEEVAAFELAGARAVRLGSTVLRSSSAGPAALAVLSAAGRWR</sequence>
<keyword evidence="8 12" id="KW-0808">Transferase</keyword>
<keyword evidence="16" id="KW-1185">Reference proteome</keyword>
<keyword evidence="9 12" id="KW-0949">S-adenosyl-L-methionine</keyword>
<dbReference type="RefSeq" id="WP_091783526.1">
    <property type="nucleotide sequence ID" value="NZ_LT629711.1"/>
</dbReference>
<comment type="function">
    <text evidence="10 12">Specifically methylates the N3 position of the uracil ring of uridine 1498 (m3U1498) in 16S rRNA. Acts on the fully assembled 30S ribosomal subunit.</text>
</comment>
<dbReference type="GO" id="GO:0005737">
    <property type="term" value="C:cytoplasm"/>
    <property type="evidence" value="ECO:0007669"/>
    <property type="project" value="UniProtKB-SubCell"/>
</dbReference>
<evidence type="ECO:0000259" key="13">
    <source>
        <dbReference type="Pfam" id="PF04452"/>
    </source>
</evidence>
<keyword evidence="5 12" id="KW-0963">Cytoplasm</keyword>
<proteinExistence type="inferred from homology"/>
<evidence type="ECO:0000256" key="4">
    <source>
        <dbReference type="ARBA" id="ARBA00013673"/>
    </source>
</evidence>
<dbReference type="NCBIfam" id="TIGR00046">
    <property type="entry name" value="RsmE family RNA methyltransferase"/>
    <property type="match status" value="1"/>
</dbReference>
<comment type="similarity">
    <text evidence="2 12">Belongs to the RNA methyltransferase RsmE family.</text>
</comment>
<organism evidence="15 16">
    <name type="scientific">Pedococcus dokdonensis</name>
    <dbReference type="NCBI Taxonomy" id="443156"/>
    <lineage>
        <taxon>Bacteria</taxon>
        <taxon>Bacillati</taxon>
        <taxon>Actinomycetota</taxon>
        <taxon>Actinomycetes</taxon>
        <taxon>Micrococcales</taxon>
        <taxon>Intrasporangiaceae</taxon>
        <taxon>Pedococcus</taxon>
    </lineage>
</organism>
<dbReference type="InterPro" id="IPR006700">
    <property type="entry name" value="RsmE"/>
</dbReference>
<evidence type="ECO:0000256" key="3">
    <source>
        <dbReference type="ARBA" id="ARBA00012328"/>
    </source>
</evidence>
<evidence type="ECO:0000256" key="5">
    <source>
        <dbReference type="ARBA" id="ARBA00022490"/>
    </source>
</evidence>
<dbReference type="InterPro" id="IPR015947">
    <property type="entry name" value="PUA-like_sf"/>
</dbReference>
<accession>A0A1H0Q3X6</accession>
<dbReference type="GO" id="GO:0070475">
    <property type="term" value="P:rRNA base methylation"/>
    <property type="evidence" value="ECO:0007669"/>
    <property type="project" value="TreeGrafter"/>
</dbReference>
<dbReference type="SUPFAM" id="SSF88697">
    <property type="entry name" value="PUA domain-like"/>
    <property type="match status" value="1"/>
</dbReference>
<protein>
    <recommendedName>
        <fullName evidence="4 12">Ribosomal RNA small subunit methyltransferase E</fullName>
        <ecNumber evidence="3 12">2.1.1.193</ecNumber>
    </recommendedName>
</protein>
<evidence type="ECO:0000259" key="14">
    <source>
        <dbReference type="Pfam" id="PF20260"/>
    </source>
</evidence>
<dbReference type="Pfam" id="PF04452">
    <property type="entry name" value="Methyltrans_RNA"/>
    <property type="match status" value="1"/>
</dbReference>
<evidence type="ECO:0000256" key="2">
    <source>
        <dbReference type="ARBA" id="ARBA00005528"/>
    </source>
</evidence>
<dbReference type="PIRSF" id="PIRSF015601">
    <property type="entry name" value="MTase_slr0722"/>
    <property type="match status" value="1"/>
</dbReference>
<dbReference type="STRING" id="443156.SAMN04489867_1475"/>
<keyword evidence="7 12" id="KW-0489">Methyltransferase</keyword>
<dbReference type="GO" id="GO:0070042">
    <property type="term" value="F:rRNA (uridine-N3-)-methyltransferase activity"/>
    <property type="evidence" value="ECO:0007669"/>
    <property type="project" value="TreeGrafter"/>
</dbReference>
<evidence type="ECO:0000256" key="12">
    <source>
        <dbReference type="PIRNR" id="PIRNR015601"/>
    </source>
</evidence>
<dbReference type="InterPro" id="IPR046887">
    <property type="entry name" value="RsmE_PUA-like"/>
</dbReference>
<evidence type="ECO:0000313" key="15">
    <source>
        <dbReference type="EMBL" id="SDP12117.1"/>
    </source>
</evidence>
<evidence type="ECO:0000256" key="9">
    <source>
        <dbReference type="ARBA" id="ARBA00022691"/>
    </source>
</evidence>
<dbReference type="InterPro" id="IPR029026">
    <property type="entry name" value="tRNA_m1G_MTases_N"/>
</dbReference>
<evidence type="ECO:0000256" key="1">
    <source>
        <dbReference type="ARBA" id="ARBA00004496"/>
    </source>
</evidence>
<dbReference type="CDD" id="cd18084">
    <property type="entry name" value="RsmE-like"/>
    <property type="match status" value="1"/>
</dbReference>
<evidence type="ECO:0000256" key="8">
    <source>
        <dbReference type="ARBA" id="ARBA00022679"/>
    </source>
</evidence>
<reference evidence="16" key="1">
    <citation type="submission" date="2016-10" db="EMBL/GenBank/DDBJ databases">
        <authorList>
            <person name="Varghese N."/>
            <person name="Submissions S."/>
        </authorList>
    </citation>
    <scope>NUCLEOTIDE SEQUENCE [LARGE SCALE GENOMIC DNA]</scope>
    <source>
        <strain evidence="16">DSM 22329</strain>
    </source>
</reference>